<evidence type="ECO:0000256" key="4">
    <source>
        <dbReference type="RuleBase" id="RU362027"/>
    </source>
</evidence>
<evidence type="ECO:0000256" key="5">
    <source>
        <dbReference type="SAM" id="Phobius"/>
    </source>
</evidence>
<feature type="transmembrane region" description="Helical" evidence="5">
    <location>
        <begin position="441"/>
        <end position="461"/>
    </location>
</feature>
<dbReference type="GO" id="GO:0016757">
    <property type="term" value="F:glycosyltransferase activity"/>
    <property type="evidence" value="ECO:0007669"/>
    <property type="project" value="UniProtKB-KW"/>
</dbReference>
<comment type="caution">
    <text evidence="7">The sequence shown here is derived from an EMBL/GenBank/DDBJ whole genome shotgun (WGS) entry which is preliminary data.</text>
</comment>
<evidence type="ECO:0000256" key="1">
    <source>
        <dbReference type="ARBA" id="ARBA00022676"/>
    </source>
</evidence>
<name>A0ABD1ADL2_CARAN</name>
<keyword evidence="2" id="KW-0808">Transferase</keyword>
<dbReference type="EC" id="2.4.1.-" evidence="4"/>
<evidence type="ECO:0000256" key="6">
    <source>
        <dbReference type="SAM" id="SignalP"/>
    </source>
</evidence>
<feature type="transmembrane region" description="Helical" evidence="5">
    <location>
        <begin position="351"/>
        <end position="373"/>
    </location>
</feature>
<protein>
    <recommendedName>
        <fullName evidence="4">Hexosyltransferase</fullName>
        <ecNumber evidence="4">2.4.1.-</ecNumber>
    </recommendedName>
</protein>
<reference evidence="7 8" key="1">
    <citation type="submission" date="2024-04" db="EMBL/GenBank/DDBJ databases">
        <title>Genome assembly C_amara_ONT_v2.</title>
        <authorList>
            <person name="Yant L."/>
            <person name="Moore C."/>
            <person name="Slenker M."/>
        </authorList>
    </citation>
    <scope>NUCLEOTIDE SEQUENCE [LARGE SCALE GENOMIC DNA]</scope>
    <source>
        <tissue evidence="7">Leaf</tissue>
    </source>
</reference>
<keyword evidence="6" id="KW-0732">Signal</keyword>
<keyword evidence="5" id="KW-1133">Transmembrane helix</keyword>
<dbReference type="CDD" id="cd02537">
    <property type="entry name" value="GT8_Glycogenin"/>
    <property type="match status" value="1"/>
</dbReference>
<dbReference type="PANTHER" id="PTHR11183">
    <property type="entry name" value="GLYCOGENIN SUBFAMILY MEMBER"/>
    <property type="match status" value="1"/>
</dbReference>
<evidence type="ECO:0000256" key="2">
    <source>
        <dbReference type="ARBA" id="ARBA00022679"/>
    </source>
</evidence>
<feature type="chain" id="PRO_5044753996" description="Hexosyltransferase" evidence="6">
    <location>
        <begin position="22"/>
        <end position="514"/>
    </location>
</feature>
<keyword evidence="8" id="KW-1185">Reference proteome</keyword>
<dbReference type="FunFam" id="3.90.550.10:FF:000067">
    <property type="entry name" value="Hexosyltransferase"/>
    <property type="match status" value="1"/>
</dbReference>
<dbReference type="Gene3D" id="3.90.550.10">
    <property type="entry name" value="Spore Coat Polysaccharide Biosynthesis Protein SpsA, Chain A"/>
    <property type="match status" value="1"/>
</dbReference>
<dbReference type="InterPro" id="IPR002495">
    <property type="entry name" value="Glyco_trans_8"/>
</dbReference>
<keyword evidence="5" id="KW-0812">Transmembrane</keyword>
<feature type="transmembrane region" description="Helical" evidence="5">
    <location>
        <begin position="271"/>
        <end position="289"/>
    </location>
</feature>
<feature type="signal peptide" evidence="6">
    <location>
        <begin position="1"/>
        <end position="21"/>
    </location>
</feature>
<keyword evidence="3" id="KW-0464">Manganese</keyword>
<organism evidence="7 8">
    <name type="scientific">Cardamine amara subsp. amara</name>
    <dbReference type="NCBI Taxonomy" id="228776"/>
    <lineage>
        <taxon>Eukaryota</taxon>
        <taxon>Viridiplantae</taxon>
        <taxon>Streptophyta</taxon>
        <taxon>Embryophyta</taxon>
        <taxon>Tracheophyta</taxon>
        <taxon>Spermatophyta</taxon>
        <taxon>Magnoliopsida</taxon>
        <taxon>eudicotyledons</taxon>
        <taxon>Gunneridae</taxon>
        <taxon>Pentapetalae</taxon>
        <taxon>rosids</taxon>
        <taxon>malvids</taxon>
        <taxon>Brassicales</taxon>
        <taxon>Brassicaceae</taxon>
        <taxon>Cardamineae</taxon>
        <taxon>Cardamine</taxon>
    </lineage>
</organism>
<evidence type="ECO:0000313" key="8">
    <source>
        <dbReference type="Proteomes" id="UP001558713"/>
    </source>
</evidence>
<keyword evidence="1" id="KW-0328">Glycosyltransferase</keyword>
<evidence type="ECO:0000256" key="3">
    <source>
        <dbReference type="ARBA" id="ARBA00023211"/>
    </source>
</evidence>
<dbReference type="SUPFAM" id="SSF53448">
    <property type="entry name" value="Nucleotide-diphospho-sugar transferases"/>
    <property type="match status" value="1"/>
</dbReference>
<dbReference type="Pfam" id="PF01501">
    <property type="entry name" value="Glyco_transf_8"/>
    <property type="match status" value="1"/>
</dbReference>
<feature type="transmembrane region" description="Helical" evidence="5">
    <location>
        <begin position="467"/>
        <end position="487"/>
    </location>
</feature>
<dbReference type="InterPro" id="IPR029044">
    <property type="entry name" value="Nucleotide-diphossugar_trans"/>
</dbReference>
<comment type="similarity">
    <text evidence="4">Belongs to the glycosyltransferase 8 family.</text>
</comment>
<feature type="transmembrane region" description="Helical" evidence="5">
    <location>
        <begin position="385"/>
        <end position="406"/>
    </location>
</feature>
<gene>
    <name evidence="7" type="ORF">V5N11_009385</name>
</gene>
<accession>A0ABD1ADL2</accession>
<keyword evidence="5" id="KW-0472">Membrane</keyword>
<dbReference type="Proteomes" id="UP001558713">
    <property type="component" value="Unassembled WGS sequence"/>
</dbReference>
<proteinExistence type="inferred from homology"/>
<evidence type="ECO:0000313" key="7">
    <source>
        <dbReference type="EMBL" id="KAL1197815.1"/>
    </source>
</evidence>
<dbReference type="InterPro" id="IPR050587">
    <property type="entry name" value="GNT1/Glycosyltrans_8"/>
</dbReference>
<sequence length="514" mass="57436">MVRLKASLCVLLVLFSIQLKGVRVLGKSIRDTGSNKDMVALVSDGVSDYSKKLLKADGWKVEKISLLANPNQVHPTRFWGVYTKLKIFNMTDYKKVVYLDADTIVVKNIEDLFKCSKFCANLKHSERLNSGVMVVEPSEALFNDMMRKVKTLSSYTGGDQGFLNSYYPDFPNARVFDPSLTPEVLKTRPVPAMERLSTLYNADVGLYMLANKWMVDDSKLHVIHYTLGPLKPWDWWTAWLVKPVDAWHSIRVKLEETLPGTGGGKNQNDELVVKFLFLLPLCALLFCIYRSIQGREGSLCWSSFCNQIRYLYYNIRSNGTLGYSGVSTLSTMSPSYQLHSGGAHSKVPQHLGAVSVVVCFTAVLISIGVSFMIAPRQIMPWTGLILVYEWTFTIFFLLFGCFLLFVHQHGKKIAIQTESSSLDDSAKGHQRAGVSCDVTTLYYGLGMAFLAIAAVSLPYILGVTALFLRLGLMVGVAIVLAAFMTYASEHLAIRWFLKGLEDRSTSSKSICFIC</sequence>
<dbReference type="AlphaFoldDB" id="A0ABD1ADL2"/>
<dbReference type="EMBL" id="JBANAX010000684">
    <property type="protein sequence ID" value="KAL1197815.1"/>
    <property type="molecule type" value="Genomic_DNA"/>
</dbReference>